<sequence>MNANSTIHENTHGSHDHEADDPTAPFNEVETFNTIWEALKWKHIRARVPVCLRKTLHNRYMLGNIVYLGYAIGILIIDFNPQVNGSADRSSVDQNSTCTAPVMPTLDQPITPNPFMNQLYL</sequence>
<dbReference type="Proteomes" id="UP000676336">
    <property type="component" value="Unassembled WGS sequence"/>
</dbReference>
<evidence type="ECO:0000313" key="2">
    <source>
        <dbReference type="EMBL" id="CAF5144635.1"/>
    </source>
</evidence>
<feature type="non-terminal residue" evidence="3">
    <location>
        <position position="121"/>
    </location>
</feature>
<evidence type="ECO:0000256" key="1">
    <source>
        <dbReference type="SAM" id="MobiDB-lite"/>
    </source>
</evidence>
<name>A0A8S3IIC0_9BILA</name>
<evidence type="ECO:0000313" key="4">
    <source>
        <dbReference type="Proteomes" id="UP000676336"/>
    </source>
</evidence>
<accession>A0A8S3IIC0</accession>
<feature type="non-terminal residue" evidence="3">
    <location>
        <position position="1"/>
    </location>
</feature>
<dbReference type="Proteomes" id="UP000681720">
    <property type="component" value="Unassembled WGS sequence"/>
</dbReference>
<dbReference type="AlphaFoldDB" id="A0A8S3IIC0"/>
<evidence type="ECO:0000313" key="3">
    <source>
        <dbReference type="EMBL" id="CAF5198404.1"/>
    </source>
</evidence>
<feature type="region of interest" description="Disordered" evidence="1">
    <location>
        <begin position="1"/>
        <end position="25"/>
    </location>
</feature>
<gene>
    <name evidence="2" type="ORF">GIL414_LOCUS64685</name>
    <name evidence="3" type="ORF">SMN809_LOCUS74792</name>
</gene>
<protein>
    <submittedName>
        <fullName evidence="3">Uncharacterized protein</fullName>
    </submittedName>
</protein>
<dbReference type="EMBL" id="CAJOBJ010281601">
    <property type="protein sequence ID" value="CAF5144635.1"/>
    <property type="molecule type" value="Genomic_DNA"/>
</dbReference>
<comment type="caution">
    <text evidence="3">The sequence shown here is derived from an EMBL/GenBank/DDBJ whole genome shotgun (WGS) entry which is preliminary data.</text>
</comment>
<dbReference type="EMBL" id="CAJOBI010330945">
    <property type="protein sequence ID" value="CAF5198404.1"/>
    <property type="molecule type" value="Genomic_DNA"/>
</dbReference>
<feature type="compositionally biased region" description="Basic and acidic residues" evidence="1">
    <location>
        <begin position="9"/>
        <end position="20"/>
    </location>
</feature>
<proteinExistence type="predicted"/>
<organism evidence="3 4">
    <name type="scientific">Rotaria magnacalcarata</name>
    <dbReference type="NCBI Taxonomy" id="392030"/>
    <lineage>
        <taxon>Eukaryota</taxon>
        <taxon>Metazoa</taxon>
        <taxon>Spiralia</taxon>
        <taxon>Gnathifera</taxon>
        <taxon>Rotifera</taxon>
        <taxon>Eurotatoria</taxon>
        <taxon>Bdelloidea</taxon>
        <taxon>Philodinida</taxon>
        <taxon>Philodinidae</taxon>
        <taxon>Rotaria</taxon>
    </lineage>
</organism>
<reference evidence="3" key="1">
    <citation type="submission" date="2021-02" db="EMBL/GenBank/DDBJ databases">
        <authorList>
            <person name="Nowell W R."/>
        </authorList>
    </citation>
    <scope>NUCLEOTIDE SEQUENCE</scope>
</reference>